<sequence length="156" mass="16217">MFNNVAITSDSNRGPGNVDGYGYSYSAEALAQRGVVPGAPVRTHGVTFTWPTASPGTPDNALAAGQLVGVYGSSSTLGFLLTSTNPTSGKGTVNYTDGSSQEYTIGSTNWADGLQPGVFPAITAPYRNGPGGQDTRPVWIFYAGVDIDPHRTVRSV</sequence>
<feature type="non-terminal residue" evidence="1">
    <location>
        <position position="156"/>
    </location>
</feature>
<dbReference type="EMBL" id="JBHTIS010003265">
    <property type="protein sequence ID" value="MFD1051015.1"/>
    <property type="molecule type" value="Genomic_DNA"/>
</dbReference>
<evidence type="ECO:0000313" key="2">
    <source>
        <dbReference type="Proteomes" id="UP001597045"/>
    </source>
</evidence>
<reference evidence="2" key="1">
    <citation type="journal article" date="2019" name="Int. J. Syst. Evol. Microbiol.">
        <title>The Global Catalogue of Microorganisms (GCM) 10K type strain sequencing project: providing services to taxonomists for standard genome sequencing and annotation.</title>
        <authorList>
            <consortium name="The Broad Institute Genomics Platform"/>
            <consortium name="The Broad Institute Genome Sequencing Center for Infectious Disease"/>
            <person name="Wu L."/>
            <person name="Ma J."/>
        </authorList>
    </citation>
    <scope>NUCLEOTIDE SEQUENCE [LARGE SCALE GENOMIC DNA]</scope>
    <source>
        <strain evidence="2">JCM 31486</strain>
    </source>
</reference>
<evidence type="ECO:0000313" key="1">
    <source>
        <dbReference type="EMBL" id="MFD1051015.1"/>
    </source>
</evidence>
<keyword evidence="1" id="KW-0378">Hydrolase</keyword>
<comment type="caution">
    <text evidence="1">The sequence shown here is derived from an EMBL/GenBank/DDBJ whole genome shotgun (WGS) entry which is preliminary data.</text>
</comment>
<dbReference type="GO" id="GO:0016787">
    <property type="term" value="F:hydrolase activity"/>
    <property type="evidence" value="ECO:0007669"/>
    <property type="project" value="UniProtKB-KW"/>
</dbReference>
<proteinExistence type="predicted"/>
<organism evidence="1 2">
    <name type="scientific">Kibdelosporangium lantanae</name>
    <dbReference type="NCBI Taxonomy" id="1497396"/>
    <lineage>
        <taxon>Bacteria</taxon>
        <taxon>Bacillati</taxon>
        <taxon>Actinomycetota</taxon>
        <taxon>Actinomycetes</taxon>
        <taxon>Pseudonocardiales</taxon>
        <taxon>Pseudonocardiaceae</taxon>
        <taxon>Kibdelosporangium</taxon>
    </lineage>
</organism>
<name>A0ABW3MK90_9PSEU</name>
<keyword evidence="2" id="KW-1185">Reference proteome</keyword>
<protein>
    <submittedName>
        <fullName evidence="1">Glycoside hydrolase family 92 protein</fullName>
    </submittedName>
</protein>
<dbReference type="Proteomes" id="UP001597045">
    <property type="component" value="Unassembled WGS sequence"/>
</dbReference>
<accession>A0ABW3MK90</accession>
<gene>
    <name evidence="1" type="ORF">ACFQ1S_38540</name>
</gene>